<evidence type="ECO:0000313" key="2">
    <source>
        <dbReference type="Proteomes" id="UP000785679"/>
    </source>
</evidence>
<organism evidence="1 2">
    <name type="scientific">Halteria grandinella</name>
    <dbReference type="NCBI Taxonomy" id="5974"/>
    <lineage>
        <taxon>Eukaryota</taxon>
        <taxon>Sar</taxon>
        <taxon>Alveolata</taxon>
        <taxon>Ciliophora</taxon>
        <taxon>Intramacronucleata</taxon>
        <taxon>Spirotrichea</taxon>
        <taxon>Stichotrichia</taxon>
        <taxon>Sporadotrichida</taxon>
        <taxon>Halteriidae</taxon>
        <taxon>Halteria</taxon>
    </lineage>
</organism>
<reference evidence="1" key="1">
    <citation type="submission" date="2019-06" db="EMBL/GenBank/DDBJ databases">
        <authorList>
            <person name="Zheng W."/>
        </authorList>
    </citation>
    <scope>NUCLEOTIDE SEQUENCE</scope>
    <source>
        <strain evidence="1">QDHG01</strain>
    </source>
</reference>
<proteinExistence type="predicted"/>
<dbReference type="EMBL" id="RRYP01005400">
    <property type="protein sequence ID" value="TNV82071.1"/>
    <property type="molecule type" value="Genomic_DNA"/>
</dbReference>
<dbReference type="AlphaFoldDB" id="A0A8J8T5A8"/>
<gene>
    <name evidence="1" type="ORF">FGO68_gene9961</name>
</gene>
<sequence length="429" mass="49632">MLNGIPQLVIALSEKIEVTPTILRSFDKIQVAKKYLIGYKFTQKGALKNYLHQQQGKLEELFEKNAIFKEYLGYQFDKFSLKWDASQKQLREFMKFPFPCKKIDTRGQEEEYTKYFKANISQESIKENPINAKLFDSEKDSITKYVEIISLHDDYGGVGHEIAYFLRKCTNLEQLKLTLQNIGVRDEKDGCPFNVKSALMGTSNKIKKLDVVYSDYYLDPKKNIVEEQLFEVLMSVVVYSKNSIDTLALNIRSETSYKKYGTMFEVTTQLVRELTPGNNKLKKISLRVDQLDIYLVKILQNEWHLPHLKSIGLNCDNIEGNTQNFVNLLDLTTKNKRPKRPIQKVSFLTLTNYRVINDKIKTKILAKIHIGIQYLKLNDAWTSMQDCITILSSGPKPIGFTFDIGNNHKLKAEQAAELVQQYPQYCLIL</sequence>
<protein>
    <submittedName>
        <fullName evidence="1">Uncharacterized protein</fullName>
    </submittedName>
</protein>
<name>A0A8J8T5A8_HALGN</name>
<evidence type="ECO:0000313" key="1">
    <source>
        <dbReference type="EMBL" id="TNV82071.1"/>
    </source>
</evidence>
<comment type="caution">
    <text evidence="1">The sequence shown here is derived from an EMBL/GenBank/DDBJ whole genome shotgun (WGS) entry which is preliminary data.</text>
</comment>
<keyword evidence="2" id="KW-1185">Reference proteome</keyword>
<dbReference type="Proteomes" id="UP000785679">
    <property type="component" value="Unassembled WGS sequence"/>
</dbReference>
<accession>A0A8J8T5A8</accession>